<feature type="domain" description="DNA ligase ATP-dependent C-terminal" evidence="7">
    <location>
        <begin position="230"/>
        <end position="342"/>
    </location>
</feature>
<dbReference type="CDD" id="cd07970">
    <property type="entry name" value="OBF_DNA_ligase_LigC"/>
    <property type="match status" value="1"/>
</dbReference>
<evidence type="ECO:0000313" key="8">
    <source>
        <dbReference type="EMBL" id="SER97218.1"/>
    </source>
</evidence>
<dbReference type="InterPro" id="IPR012340">
    <property type="entry name" value="NA-bd_OB-fold"/>
</dbReference>
<evidence type="ECO:0000256" key="5">
    <source>
        <dbReference type="SAM" id="MobiDB-lite"/>
    </source>
</evidence>
<dbReference type="GO" id="GO:0006281">
    <property type="term" value="P:DNA repair"/>
    <property type="evidence" value="ECO:0007669"/>
    <property type="project" value="InterPro"/>
</dbReference>
<proteinExistence type="inferred from homology"/>
<feature type="region of interest" description="Disordered" evidence="5">
    <location>
        <begin position="286"/>
        <end position="305"/>
    </location>
</feature>
<dbReference type="SUPFAM" id="SSF50249">
    <property type="entry name" value="Nucleic acid-binding proteins"/>
    <property type="match status" value="1"/>
</dbReference>
<comment type="catalytic activity">
    <reaction evidence="4">
        <text>ATP + (deoxyribonucleotide)n-3'-hydroxyl + 5'-phospho-(deoxyribonucleotide)m = (deoxyribonucleotide)n+m + AMP + diphosphate.</text>
        <dbReference type="EC" id="6.5.1.1"/>
    </reaction>
</comment>
<evidence type="ECO:0000256" key="2">
    <source>
        <dbReference type="ARBA" id="ARBA00012727"/>
    </source>
</evidence>
<evidence type="ECO:0000256" key="4">
    <source>
        <dbReference type="ARBA" id="ARBA00034003"/>
    </source>
</evidence>
<dbReference type="InterPro" id="IPR050191">
    <property type="entry name" value="ATP-dep_DNA_ligase"/>
</dbReference>
<sequence>MREPLPVRTVGGMRLPVMPPVRPMLAKAVSAVPEGMQYEAKWDGFRCLVFRDGDEVELLSRTGKSLVRYFPELVAALRERLPERCVLDGEIVLPVGGRLDFEALQQRIHPAASRVRLLAERTPVSYVAFDLLALGAADAMAEPLSARRGMLESALEGCRPPLHLAPVTHDSAVAREWFAQYEGAGLDGVVAKRTELPYRPGERVMLKVKHERTADCVPAGLRPHKSGPEALGSLLLGLYDASGALQYVGASSSFPAARRRELMRELAPLRTDRPEEHPWARWAEEEAQQEGRMPGAPSRWSGGKDASWVPLRPERVCEVAYDHMEGERFRHTVLFRRWRPDREPRSCTYEQLEQPVHYDLEAALGGR</sequence>
<dbReference type="InterPro" id="IPR044119">
    <property type="entry name" value="Adenylation_LigC-like"/>
</dbReference>
<dbReference type="GO" id="GO:0005524">
    <property type="term" value="F:ATP binding"/>
    <property type="evidence" value="ECO:0007669"/>
    <property type="project" value="InterPro"/>
</dbReference>
<evidence type="ECO:0000256" key="3">
    <source>
        <dbReference type="ARBA" id="ARBA00022598"/>
    </source>
</evidence>
<dbReference type="NCBIfam" id="NF006078">
    <property type="entry name" value="PRK08224.1"/>
    <property type="match status" value="1"/>
</dbReference>
<name>A0A1H9TJE3_9ACTN</name>
<dbReference type="SUPFAM" id="SSF56091">
    <property type="entry name" value="DNA ligase/mRNA capping enzyme, catalytic domain"/>
    <property type="match status" value="1"/>
</dbReference>
<dbReference type="Pfam" id="PF01068">
    <property type="entry name" value="DNA_ligase_A_M"/>
    <property type="match status" value="1"/>
</dbReference>
<keyword evidence="3 8" id="KW-0436">Ligase</keyword>
<evidence type="ECO:0000259" key="6">
    <source>
        <dbReference type="Pfam" id="PF01068"/>
    </source>
</evidence>
<dbReference type="AlphaFoldDB" id="A0A1H9TJE3"/>
<evidence type="ECO:0000259" key="7">
    <source>
        <dbReference type="Pfam" id="PF04679"/>
    </source>
</evidence>
<reference evidence="9" key="1">
    <citation type="submission" date="2016-10" db="EMBL/GenBank/DDBJ databases">
        <authorList>
            <person name="Varghese N."/>
            <person name="Submissions S."/>
        </authorList>
    </citation>
    <scope>NUCLEOTIDE SEQUENCE [LARGE SCALE GENOMIC DNA]</scope>
    <source>
        <strain evidence="9">CGMCC 4.6825</strain>
    </source>
</reference>
<dbReference type="EMBL" id="FOGO01000006">
    <property type="protein sequence ID" value="SER97218.1"/>
    <property type="molecule type" value="Genomic_DNA"/>
</dbReference>
<organism evidence="8 9">
    <name type="scientific">Streptomyces qinglanensis</name>
    <dbReference type="NCBI Taxonomy" id="943816"/>
    <lineage>
        <taxon>Bacteria</taxon>
        <taxon>Bacillati</taxon>
        <taxon>Actinomycetota</taxon>
        <taxon>Actinomycetes</taxon>
        <taxon>Kitasatosporales</taxon>
        <taxon>Streptomycetaceae</taxon>
        <taxon>Streptomyces</taxon>
    </lineage>
</organism>
<dbReference type="EC" id="6.5.1.1" evidence="2"/>
<protein>
    <recommendedName>
        <fullName evidence="2">DNA ligase (ATP)</fullName>
        <ecNumber evidence="2">6.5.1.1</ecNumber>
    </recommendedName>
</protein>
<dbReference type="PROSITE" id="PS00697">
    <property type="entry name" value="DNA_LIGASE_A1"/>
    <property type="match status" value="1"/>
</dbReference>
<dbReference type="Gene3D" id="2.40.50.140">
    <property type="entry name" value="Nucleic acid-binding proteins"/>
    <property type="match status" value="1"/>
</dbReference>
<dbReference type="Proteomes" id="UP000182841">
    <property type="component" value="Unassembled WGS sequence"/>
</dbReference>
<accession>A0A1H9TJE3</accession>
<dbReference type="PANTHER" id="PTHR45674:SF4">
    <property type="entry name" value="DNA LIGASE 1"/>
    <property type="match status" value="1"/>
</dbReference>
<dbReference type="CDD" id="cd07905">
    <property type="entry name" value="Adenylation_DNA_ligase_LigC"/>
    <property type="match status" value="1"/>
</dbReference>
<dbReference type="GO" id="GO:0003910">
    <property type="term" value="F:DNA ligase (ATP) activity"/>
    <property type="evidence" value="ECO:0007669"/>
    <property type="project" value="UniProtKB-EC"/>
</dbReference>
<evidence type="ECO:0000256" key="1">
    <source>
        <dbReference type="ARBA" id="ARBA00007572"/>
    </source>
</evidence>
<evidence type="ECO:0000313" key="9">
    <source>
        <dbReference type="Proteomes" id="UP000182841"/>
    </source>
</evidence>
<dbReference type="GO" id="GO:0006310">
    <property type="term" value="P:DNA recombination"/>
    <property type="evidence" value="ECO:0007669"/>
    <property type="project" value="InterPro"/>
</dbReference>
<dbReference type="Gene3D" id="3.30.470.30">
    <property type="entry name" value="DNA ligase/mRNA capping enzyme"/>
    <property type="match status" value="1"/>
</dbReference>
<dbReference type="Pfam" id="PF04679">
    <property type="entry name" value="DNA_ligase_A_C"/>
    <property type="match status" value="1"/>
</dbReference>
<dbReference type="PANTHER" id="PTHR45674">
    <property type="entry name" value="DNA LIGASE 1/3 FAMILY MEMBER"/>
    <property type="match status" value="1"/>
</dbReference>
<comment type="similarity">
    <text evidence="1">Belongs to the ATP-dependent DNA ligase family.</text>
</comment>
<feature type="domain" description="ATP-dependent DNA ligase family profile" evidence="6">
    <location>
        <begin position="23"/>
        <end position="209"/>
    </location>
</feature>
<dbReference type="InterPro" id="IPR044117">
    <property type="entry name" value="OBF_LigC-like"/>
</dbReference>
<dbReference type="STRING" id="943816.AN217_18405"/>
<keyword evidence="9" id="KW-1185">Reference proteome</keyword>
<gene>
    <name evidence="8" type="ORF">SAMN05421870_106198</name>
</gene>
<dbReference type="InterPro" id="IPR012310">
    <property type="entry name" value="DNA_ligase_ATP-dep_cent"/>
</dbReference>
<dbReference type="InterPro" id="IPR012309">
    <property type="entry name" value="DNA_ligase_ATP-dep_C"/>
</dbReference>
<dbReference type="InterPro" id="IPR016059">
    <property type="entry name" value="DNA_ligase_ATP-dep_CS"/>
</dbReference>